<proteinExistence type="predicted"/>
<evidence type="ECO:0000256" key="1">
    <source>
        <dbReference type="SAM" id="MobiDB-lite"/>
    </source>
</evidence>
<reference evidence="2" key="1">
    <citation type="journal article" date="2019" name="Sci. Rep.">
        <title>Draft genome of Tanacetum cinerariifolium, the natural source of mosquito coil.</title>
        <authorList>
            <person name="Yamashiro T."/>
            <person name="Shiraishi A."/>
            <person name="Satake H."/>
            <person name="Nakayama K."/>
        </authorList>
    </citation>
    <scope>NUCLEOTIDE SEQUENCE</scope>
</reference>
<feature type="non-terminal residue" evidence="2">
    <location>
        <position position="1"/>
    </location>
</feature>
<accession>A0A699KJE7</accession>
<comment type="caution">
    <text evidence="2">The sequence shown here is derived from an EMBL/GenBank/DDBJ whole genome shotgun (WGS) entry which is preliminary data.</text>
</comment>
<evidence type="ECO:0000313" key="2">
    <source>
        <dbReference type="EMBL" id="GFA97992.1"/>
    </source>
</evidence>
<gene>
    <name evidence="2" type="ORF">Tci_669964</name>
</gene>
<dbReference type="AlphaFoldDB" id="A0A699KJE7"/>
<protein>
    <submittedName>
        <fullName evidence="2">Zinc finger, CCHC-type</fullName>
    </submittedName>
</protein>
<dbReference type="EMBL" id="BKCJ010526568">
    <property type="protein sequence ID" value="GFA97992.1"/>
    <property type="molecule type" value="Genomic_DNA"/>
</dbReference>
<organism evidence="2">
    <name type="scientific">Tanacetum cinerariifolium</name>
    <name type="common">Dalmatian daisy</name>
    <name type="synonym">Chrysanthemum cinerariifolium</name>
    <dbReference type="NCBI Taxonomy" id="118510"/>
    <lineage>
        <taxon>Eukaryota</taxon>
        <taxon>Viridiplantae</taxon>
        <taxon>Streptophyta</taxon>
        <taxon>Embryophyta</taxon>
        <taxon>Tracheophyta</taxon>
        <taxon>Spermatophyta</taxon>
        <taxon>Magnoliopsida</taxon>
        <taxon>eudicotyledons</taxon>
        <taxon>Gunneridae</taxon>
        <taxon>Pentapetalae</taxon>
        <taxon>asterids</taxon>
        <taxon>campanulids</taxon>
        <taxon>Asterales</taxon>
        <taxon>Asteraceae</taxon>
        <taxon>Asteroideae</taxon>
        <taxon>Anthemideae</taxon>
        <taxon>Anthemidinae</taxon>
        <taxon>Tanacetum</taxon>
    </lineage>
</organism>
<name>A0A699KJE7_TANCI</name>
<sequence length="283" mass="32531">SITTWEDLTTRFLAQFFLPERTVKLRIDILMFQQHHEESLSELLGVMECKVDTLIKEAISLMGRSESIFGMASNTVYQLPSEPSRQEELENHVMNFILDQEEKVKQLEEYMGVIRSDFMQLSLEVVGKLKEEIRMEKIDSKRSRRLQEPQPQPLPNYPSLDVSLGSEKGLKPPIKPHSLDSFRMKVVDNLTIHIPPSPHVAPFHLKDMYCYHHPCLGDQKKHYGFKPGLLGQGGSLGVDLSNWEVTGSNFLEGLNLPIMPKELKKVRIRDSHHLEHIFPPILT</sequence>
<feature type="region of interest" description="Disordered" evidence="1">
    <location>
        <begin position="140"/>
        <end position="169"/>
    </location>
</feature>